<gene>
    <name evidence="5" type="ORF">DES51_10781</name>
</gene>
<dbReference type="GO" id="GO:0003700">
    <property type="term" value="F:DNA-binding transcription factor activity"/>
    <property type="evidence" value="ECO:0007669"/>
    <property type="project" value="InterPro"/>
</dbReference>
<dbReference type="GO" id="GO:0043565">
    <property type="term" value="F:sequence-specific DNA binding"/>
    <property type="evidence" value="ECO:0007669"/>
    <property type="project" value="InterPro"/>
</dbReference>
<accession>A0A318KLZ3</accession>
<dbReference type="OrthoDB" id="1650961at2"/>
<dbReference type="PRINTS" id="PR00032">
    <property type="entry name" value="HTHARAC"/>
</dbReference>
<sequence>MTIELKDDRSEKVHYDSLNYPIYIRRAMLSQCLNYTAPSHWHDDIELIYIISGFMDYNVNGNIIRLHEREGIFVNSRQVHYGFSNEQKDCDYICILFHPLLLCTTLAYEQEFVSPLINNDALPYVKLNKHTDWQSEILKQIVAIYENRHKNASPLYCQAAFSAIWFYLCDNLPVETVLKKQSGNLTIIRNMVGYIQKNYAETITLKEIAAAGSVGESKCCQLFKKFFTQTPIAYLNQYRLNKSLDYLRDTDFTVSEIALITGFGSASYYAETFRKYYKQSPSDFRKQQINQTKLNA</sequence>
<dbReference type="Proteomes" id="UP000247612">
    <property type="component" value="Unassembled WGS sequence"/>
</dbReference>
<dbReference type="InterPro" id="IPR018060">
    <property type="entry name" value="HTH_AraC"/>
</dbReference>
<dbReference type="PANTHER" id="PTHR43280:SF2">
    <property type="entry name" value="HTH-TYPE TRANSCRIPTIONAL REGULATOR EXSA"/>
    <property type="match status" value="1"/>
</dbReference>
<dbReference type="CDD" id="cd02208">
    <property type="entry name" value="cupin_RmlC-like"/>
    <property type="match status" value="1"/>
</dbReference>
<keyword evidence="2 5" id="KW-0238">DNA-binding</keyword>
<dbReference type="PROSITE" id="PS01124">
    <property type="entry name" value="HTH_ARAC_FAMILY_2"/>
    <property type="match status" value="1"/>
</dbReference>
<keyword evidence="3" id="KW-0804">Transcription</keyword>
<dbReference type="InterPro" id="IPR014710">
    <property type="entry name" value="RmlC-like_jellyroll"/>
</dbReference>
<dbReference type="SMART" id="SM00342">
    <property type="entry name" value="HTH_ARAC"/>
    <property type="match status" value="1"/>
</dbReference>
<dbReference type="Pfam" id="PF12833">
    <property type="entry name" value="HTH_18"/>
    <property type="match status" value="1"/>
</dbReference>
<evidence type="ECO:0000256" key="2">
    <source>
        <dbReference type="ARBA" id="ARBA00023125"/>
    </source>
</evidence>
<dbReference type="PANTHER" id="PTHR43280">
    <property type="entry name" value="ARAC-FAMILY TRANSCRIPTIONAL REGULATOR"/>
    <property type="match status" value="1"/>
</dbReference>
<dbReference type="InterPro" id="IPR009057">
    <property type="entry name" value="Homeodomain-like_sf"/>
</dbReference>
<dbReference type="EMBL" id="QJKH01000007">
    <property type="protein sequence ID" value="PXX78540.1"/>
    <property type="molecule type" value="Genomic_DNA"/>
</dbReference>
<reference evidence="5 6" key="1">
    <citation type="submission" date="2018-05" db="EMBL/GenBank/DDBJ databases">
        <title>Genomic Encyclopedia of Type Strains, Phase IV (KMG-IV): sequencing the most valuable type-strain genomes for metagenomic binning, comparative biology and taxonomic classification.</title>
        <authorList>
            <person name="Goeker M."/>
        </authorList>
    </citation>
    <scope>NUCLEOTIDE SEQUENCE [LARGE SCALE GENOMIC DNA]</scope>
    <source>
        <strain evidence="5 6">JC118</strain>
    </source>
</reference>
<evidence type="ECO:0000256" key="3">
    <source>
        <dbReference type="ARBA" id="ARBA00023163"/>
    </source>
</evidence>
<dbReference type="InterPro" id="IPR037923">
    <property type="entry name" value="HTH-like"/>
</dbReference>
<keyword evidence="6" id="KW-1185">Reference proteome</keyword>
<proteinExistence type="predicted"/>
<name>A0A318KLZ3_9FIRM</name>
<evidence type="ECO:0000313" key="6">
    <source>
        <dbReference type="Proteomes" id="UP000247612"/>
    </source>
</evidence>
<dbReference type="SUPFAM" id="SSF46689">
    <property type="entry name" value="Homeodomain-like"/>
    <property type="match status" value="2"/>
</dbReference>
<evidence type="ECO:0000313" key="5">
    <source>
        <dbReference type="EMBL" id="PXX78540.1"/>
    </source>
</evidence>
<dbReference type="Pfam" id="PF07883">
    <property type="entry name" value="Cupin_2"/>
    <property type="match status" value="1"/>
</dbReference>
<dbReference type="InterPro" id="IPR013096">
    <property type="entry name" value="Cupin_2"/>
</dbReference>
<dbReference type="Gene3D" id="1.10.10.60">
    <property type="entry name" value="Homeodomain-like"/>
    <property type="match status" value="2"/>
</dbReference>
<dbReference type="InterPro" id="IPR018062">
    <property type="entry name" value="HTH_AraC-typ_CS"/>
</dbReference>
<dbReference type="AlphaFoldDB" id="A0A318KLZ3"/>
<dbReference type="Gene3D" id="2.60.120.10">
    <property type="entry name" value="Jelly Rolls"/>
    <property type="match status" value="1"/>
</dbReference>
<dbReference type="SUPFAM" id="SSF51215">
    <property type="entry name" value="Regulatory protein AraC"/>
    <property type="match status" value="1"/>
</dbReference>
<dbReference type="STRING" id="1034346.GCA_000313565_02972"/>
<dbReference type="InterPro" id="IPR020449">
    <property type="entry name" value="Tscrpt_reg_AraC-type_HTH"/>
</dbReference>
<dbReference type="RefSeq" id="WP_022939248.1">
    <property type="nucleotide sequence ID" value="NZ_CABKRQ010000008.1"/>
</dbReference>
<dbReference type="PROSITE" id="PS00041">
    <property type="entry name" value="HTH_ARAC_FAMILY_1"/>
    <property type="match status" value="1"/>
</dbReference>
<feature type="domain" description="HTH araC/xylS-type" evidence="4">
    <location>
        <begin position="189"/>
        <end position="287"/>
    </location>
</feature>
<organism evidence="5 6">
    <name type="scientific">Dielma fastidiosa</name>
    <dbReference type="NCBI Taxonomy" id="1034346"/>
    <lineage>
        <taxon>Bacteria</taxon>
        <taxon>Bacillati</taxon>
        <taxon>Bacillota</taxon>
        <taxon>Erysipelotrichia</taxon>
        <taxon>Erysipelotrichales</taxon>
        <taxon>Erysipelotrichaceae</taxon>
        <taxon>Dielma</taxon>
    </lineage>
</organism>
<evidence type="ECO:0000259" key="4">
    <source>
        <dbReference type="PROSITE" id="PS01124"/>
    </source>
</evidence>
<comment type="caution">
    <text evidence="5">The sequence shown here is derived from an EMBL/GenBank/DDBJ whole genome shotgun (WGS) entry which is preliminary data.</text>
</comment>
<evidence type="ECO:0000256" key="1">
    <source>
        <dbReference type="ARBA" id="ARBA00023015"/>
    </source>
</evidence>
<protein>
    <submittedName>
        <fullName evidence="5">AraC-like DNA-binding protein</fullName>
    </submittedName>
</protein>
<keyword evidence="1" id="KW-0805">Transcription regulation</keyword>